<dbReference type="Proteomes" id="UP000029629">
    <property type="component" value="Unassembled WGS sequence"/>
</dbReference>
<dbReference type="AlphaFoldDB" id="A0A095YZ66"/>
<evidence type="ECO:0000313" key="2">
    <source>
        <dbReference type="EMBL" id="KGF27416.1"/>
    </source>
</evidence>
<feature type="coiled-coil region" evidence="1">
    <location>
        <begin position="198"/>
        <end position="244"/>
    </location>
</feature>
<protein>
    <recommendedName>
        <fullName evidence="4">Methyl-accepting chemotaxis protein</fullName>
    </recommendedName>
</protein>
<evidence type="ECO:0000313" key="3">
    <source>
        <dbReference type="Proteomes" id="UP000029629"/>
    </source>
</evidence>
<keyword evidence="1" id="KW-0175">Coiled coil</keyword>
<dbReference type="OrthoDB" id="9805811at2"/>
<dbReference type="InterPro" id="IPR025503">
    <property type="entry name" value="DUF4391"/>
</dbReference>
<proteinExistence type="predicted"/>
<name>A0A095YZ66_9BURK</name>
<sequence length="248" mass="29454">MHLYQYPERARLNRAIPKSVLYTQGQASNRIQQLFVEQVESIHWQYKLSSSTVNMQDEENFKEIQIFSIVSRIPELNLEVLKYIDQIILSPIIFEVVYENKVKVVAAYKRLNQVDKTKVVLGNYYASDWIAVDRNRIELPIYLRLKQLYEHFIEQLLPVYGDDKTKEYREPQEIGHLGHEMAVPPRMTNAVDQESLSLEDKLQRVEEIEQLKRQLTRLKAALRRERQFNRKVAINQQIKSLEKQILEI</sequence>
<reference evidence="2 3" key="1">
    <citation type="submission" date="2014-07" db="EMBL/GenBank/DDBJ databases">
        <authorList>
            <person name="McCorrison J."/>
            <person name="Sanka R."/>
            <person name="Torralba M."/>
            <person name="Gillis M."/>
            <person name="Haft D.H."/>
            <person name="Methe B."/>
            <person name="Sutton G."/>
            <person name="Nelson K.E."/>
        </authorList>
    </citation>
    <scope>NUCLEOTIDE SEQUENCE [LARGE SCALE GENOMIC DNA]</scope>
    <source>
        <strain evidence="2 3">DNF00040</strain>
    </source>
</reference>
<comment type="caution">
    <text evidence="2">The sequence shown here is derived from an EMBL/GenBank/DDBJ whole genome shotgun (WGS) entry which is preliminary data.</text>
</comment>
<dbReference type="eggNOG" id="ENOG502ZBPR">
    <property type="taxonomic scope" value="Bacteria"/>
</dbReference>
<accession>A0A095YZ66</accession>
<keyword evidence="3" id="KW-1185">Reference proteome</keyword>
<dbReference type="EMBL" id="JRNI01000064">
    <property type="protein sequence ID" value="KGF27416.1"/>
    <property type="molecule type" value="Genomic_DNA"/>
</dbReference>
<organism evidence="2 3">
    <name type="scientific">Oligella urethralis DNF00040</name>
    <dbReference type="NCBI Taxonomy" id="1401065"/>
    <lineage>
        <taxon>Bacteria</taxon>
        <taxon>Pseudomonadati</taxon>
        <taxon>Pseudomonadota</taxon>
        <taxon>Betaproteobacteria</taxon>
        <taxon>Burkholderiales</taxon>
        <taxon>Alcaligenaceae</taxon>
        <taxon>Oligella</taxon>
    </lineage>
</organism>
<evidence type="ECO:0008006" key="4">
    <source>
        <dbReference type="Google" id="ProtNLM"/>
    </source>
</evidence>
<dbReference type="Pfam" id="PF14335">
    <property type="entry name" value="DUF4391"/>
    <property type="match status" value="1"/>
</dbReference>
<gene>
    <name evidence="2" type="ORF">HMPREF2130_09975</name>
</gene>
<dbReference type="RefSeq" id="WP_036560548.1">
    <property type="nucleotide sequence ID" value="NZ_JRNI01000064.1"/>
</dbReference>
<evidence type="ECO:0000256" key="1">
    <source>
        <dbReference type="SAM" id="Coils"/>
    </source>
</evidence>